<keyword evidence="3" id="KW-1185">Reference proteome</keyword>
<name>A0A927RG02_9ACTN</name>
<dbReference type="AlphaFoldDB" id="A0A927RG02"/>
<evidence type="ECO:0000313" key="2">
    <source>
        <dbReference type="EMBL" id="MBE1603766.1"/>
    </source>
</evidence>
<evidence type="ECO:0000256" key="1">
    <source>
        <dbReference type="SAM" id="MobiDB-lite"/>
    </source>
</evidence>
<proteinExistence type="predicted"/>
<evidence type="ECO:0000313" key="3">
    <source>
        <dbReference type="Proteomes" id="UP000638648"/>
    </source>
</evidence>
<dbReference type="Proteomes" id="UP000638648">
    <property type="component" value="Unassembled WGS sequence"/>
</dbReference>
<protein>
    <submittedName>
        <fullName evidence="2">Uncharacterized protein</fullName>
    </submittedName>
</protein>
<gene>
    <name evidence="2" type="ORF">HEB94_000614</name>
</gene>
<organism evidence="2 3">
    <name type="scientific">Actinopolymorpha pittospori</name>
    <dbReference type="NCBI Taxonomy" id="648752"/>
    <lineage>
        <taxon>Bacteria</taxon>
        <taxon>Bacillati</taxon>
        <taxon>Actinomycetota</taxon>
        <taxon>Actinomycetes</taxon>
        <taxon>Propionibacteriales</taxon>
        <taxon>Actinopolymorphaceae</taxon>
        <taxon>Actinopolymorpha</taxon>
    </lineage>
</organism>
<comment type="caution">
    <text evidence="2">The sequence shown here is derived from an EMBL/GenBank/DDBJ whole genome shotgun (WGS) entry which is preliminary data.</text>
</comment>
<dbReference type="EMBL" id="JADBEM010000001">
    <property type="protein sequence ID" value="MBE1603766.1"/>
    <property type="molecule type" value="Genomic_DNA"/>
</dbReference>
<dbReference type="RefSeq" id="WP_192748502.1">
    <property type="nucleotide sequence ID" value="NZ_BAABJL010000266.1"/>
</dbReference>
<reference evidence="2" key="1">
    <citation type="submission" date="2020-10" db="EMBL/GenBank/DDBJ databases">
        <title>Sequencing the genomes of 1000 actinobacteria strains.</title>
        <authorList>
            <person name="Klenk H.-P."/>
        </authorList>
    </citation>
    <scope>NUCLEOTIDE SEQUENCE</scope>
    <source>
        <strain evidence="2">DSM 45354</strain>
    </source>
</reference>
<feature type="region of interest" description="Disordered" evidence="1">
    <location>
        <begin position="72"/>
        <end position="95"/>
    </location>
</feature>
<sequence length="95" mass="9767">MSQTGGRPTVGDRLVVAVAGELRRLAAAHHEAAAELSAKGGYWRVDPRAAEHYAAARALAADVDALEQSVRPCASSSSPWPGDGAARASGEQVSD</sequence>
<accession>A0A927RG02</accession>